<evidence type="ECO:0000256" key="2">
    <source>
        <dbReference type="SAM" id="Phobius"/>
    </source>
</evidence>
<keyword evidence="2" id="KW-0812">Transmembrane</keyword>
<evidence type="ECO:0000313" key="3">
    <source>
        <dbReference type="EMBL" id="MCZ4245539.1"/>
    </source>
</evidence>
<reference evidence="3" key="1">
    <citation type="submission" date="2022-12" db="EMBL/GenBank/DDBJ databases">
        <title>Genome sequence of HCMS5-2.</title>
        <authorList>
            <person name="Woo H."/>
        </authorList>
    </citation>
    <scope>NUCLEOTIDE SEQUENCE</scope>
    <source>
        <strain evidence="3">HCMS5-2</strain>
    </source>
</reference>
<dbReference type="Proteomes" id="UP001144347">
    <property type="component" value="Unassembled WGS sequence"/>
</dbReference>
<evidence type="ECO:0000256" key="1">
    <source>
        <dbReference type="SAM" id="MobiDB-lite"/>
    </source>
</evidence>
<feature type="region of interest" description="Disordered" evidence="1">
    <location>
        <begin position="258"/>
        <end position="288"/>
    </location>
</feature>
<protein>
    <recommendedName>
        <fullName evidence="5">SprT-like domain-containing protein</fullName>
    </recommendedName>
</protein>
<feature type="transmembrane region" description="Helical" evidence="2">
    <location>
        <begin position="7"/>
        <end position="25"/>
    </location>
</feature>
<organism evidence="3 4">
    <name type="scientific">Pedobacter punctiformis</name>
    <dbReference type="NCBI Taxonomy" id="3004097"/>
    <lineage>
        <taxon>Bacteria</taxon>
        <taxon>Pseudomonadati</taxon>
        <taxon>Bacteroidota</taxon>
        <taxon>Sphingobacteriia</taxon>
        <taxon>Sphingobacteriales</taxon>
        <taxon>Sphingobacteriaceae</taxon>
        <taxon>Pedobacter</taxon>
    </lineage>
</organism>
<evidence type="ECO:0008006" key="5">
    <source>
        <dbReference type="Google" id="ProtNLM"/>
    </source>
</evidence>
<dbReference type="PROSITE" id="PS51257">
    <property type="entry name" value="PROKAR_LIPOPROTEIN"/>
    <property type="match status" value="1"/>
</dbReference>
<dbReference type="EMBL" id="JAPWGM010000006">
    <property type="protein sequence ID" value="MCZ4245539.1"/>
    <property type="molecule type" value="Genomic_DNA"/>
</dbReference>
<comment type="caution">
    <text evidence="3">The sequence shown here is derived from an EMBL/GenBank/DDBJ whole genome shotgun (WGS) entry which is preliminary data.</text>
</comment>
<accession>A0ABT4LCA8</accession>
<keyword evidence="4" id="KW-1185">Reference proteome</keyword>
<gene>
    <name evidence="3" type="ORF">O0955_16140</name>
</gene>
<feature type="compositionally biased region" description="Polar residues" evidence="1">
    <location>
        <begin position="270"/>
        <end position="279"/>
    </location>
</feature>
<dbReference type="RefSeq" id="WP_269428590.1">
    <property type="nucleotide sequence ID" value="NZ_JAPWGM010000006.1"/>
</dbReference>
<name>A0ABT4LCA8_9SPHI</name>
<proteinExistence type="predicted"/>
<keyword evidence="2" id="KW-1133">Transmembrane helix</keyword>
<evidence type="ECO:0000313" key="4">
    <source>
        <dbReference type="Proteomes" id="UP001144347"/>
    </source>
</evidence>
<sequence>MRKINALSLPLKATGLCIIILIYFITSCKKDSLNNEKLSNDELTILKGWQSKNFDQKSILFSGMVPNWNTVYVNELKDKTVYEVDLTSTDSAFITNGFLSKGDKNNYQSVSRFKLLIFKDTKTGKITDGYYMSSLSNEPVHYTEVNNFTGYIYFYNRKGNFINGWVFNAGKALQAISQGNEAGYRETLNAGLKEKINMNNFGNGKIQVASQEFCYTIVTPIYGISCIQAGDSPEPVCSTYIKGYNYGRYCTSVEIPTDGNGGVTPDPNNPRGQTPNIPTLPTVPDEGRGDIVNKIKDPCLKAMVQALLDKGIEFTAEQTLNSIFGDNSSINLSFDQATYTSDLTDGSTTPPIVTFKNDGSINTFNITIKLNEKTLPNASTEFIASTIIHETLHAYFSYRDKVFDPDRQHDEMATEQYIAWFQAAIKKMYSQMDNTDALALAWGGLEGTPAYDTYKTNDPYSVGQLWLTNSEYADGTKGIKCPQKTN</sequence>
<keyword evidence="2" id="KW-0472">Membrane</keyword>